<keyword evidence="2" id="KW-1185">Reference proteome</keyword>
<protein>
    <submittedName>
        <fullName evidence="1">Uncharacterized protein</fullName>
    </submittedName>
</protein>
<sequence length="31" mass="3523">MYYCQVSICEGIDLRSSSAKVLKNKESKNLD</sequence>
<comment type="caution">
    <text evidence="1">The sequence shown here is derived from an EMBL/GenBank/DDBJ whole genome shotgun (WGS) entry which is preliminary data.</text>
</comment>
<dbReference type="AlphaFoldDB" id="A0A0K9Q5J5"/>
<dbReference type="Proteomes" id="UP000036987">
    <property type="component" value="Unassembled WGS sequence"/>
</dbReference>
<dbReference type="EMBL" id="LFYR01000120">
    <property type="protein sequence ID" value="KMZ75720.1"/>
    <property type="molecule type" value="Genomic_DNA"/>
</dbReference>
<accession>A0A0K9Q5J5</accession>
<evidence type="ECO:0000313" key="2">
    <source>
        <dbReference type="Proteomes" id="UP000036987"/>
    </source>
</evidence>
<gene>
    <name evidence="1" type="ORF">ZOSMA_110G00260</name>
</gene>
<proteinExistence type="predicted"/>
<reference evidence="2" key="1">
    <citation type="journal article" date="2016" name="Nature">
        <title>The genome of the seagrass Zostera marina reveals angiosperm adaptation to the sea.</title>
        <authorList>
            <person name="Olsen J.L."/>
            <person name="Rouze P."/>
            <person name="Verhelst B."/>
            <person name="Lin Y.-C."/>
            <person name="Bayer T."/>
            <person name="Collen J."/>
            <person name="Dattolo E."/>
            <person name="De Paoli E."/>
            <person name="Dittami S."/>
            <person name="Maumus F."/>
            <person name="Michel G."/>
            <person name="Kersting A."/>
            <person name="Lauritano C."/>
            <person name="Lohaus R."/>
            <person name="Toepel M."/>
            <person name="Tonon T."/>
            <person name="Vanneste K."/>
            <person name="Amirebrahimi M."/>
            <person name="Brakel J."/>
            <person name="Bostroem C."/>
            <person name="Chovatia M."/>
            <person name="Grimwood J."/>
            <person name="Jenkins J.W."/>
            <person name="Jueterbock A."/>
            <person name="Mraz A."/>
            <person name="Stam W.T."/>
            <person name="Tice H."/>
            <person name="Bornberg-Bauer E."/>
            <person name="Green P.J."/>
            <person name="Pearson G.A."/>
            <person name="Procaccini G."/>
            <person name="Duarte C.M."/>
            <person name="Schmutz J."/>
            <person name="Reusch T.B.H."/>
            <person name="Van de Peer Y."/>
        </authorList>
    </citation>
    <scope>NUCLEOTIDE SEQUENCE [LARGE SCALE GENOMIC DNA]</scope>
    <source>
        <strain evidence="2">cv. Finnish</strain>
    </source>
</reference>
<organism evidence="1 2">
    <name type="scientific">Zostera marina</name>
    <name type="common">Eelgrass</name>
    <dbReference type="NCBI Taxonomy" id="29655"/>
    <lineage>
        <taxon>Eukaryota</taxon>
        <taxon>Viridiplantae</taxon>
        <taxon>Streptophyta</taxon>
        <taxon>Embryophyta</taxon>
        <taxon>Tracheophyta</taxon>
        <taxon>Spermatophyta</taxon>
        <taxon>Magnoliopsida</taxon>
        <taxon>Liliopsida</taxon>
        <taxon>Zosteraceae</taxon>
        <taxon>Zostera</taxon>
    </lineage>
</organism>
<evidence type="ECO:0000313" key="1">
    <source>
        <dbReference type="EMBL" id="KMZ75720.1"/>
    </source>
</evidence>
<name>A0A0K9Q5J5_ZOSMR</name>